<dbReference type="Gene3D" id="3.80.10.10">
    <property type="entry name" value="Ribonuclease Inhibitor"/>
    <property type="match status" value="1"/>
</dbReference>
<name>A0AAV3RYS8_LITER</name>
<dbReference type="PANTHER" id="PTHR31900:SF34">
    <property type="entry name" value="EMB|CAB62440.1-RELATED"/>
    <property type="match status" value="1"/>
</dbReference>
<sequence length="452" mass="52477">MLTELSNKREKLSEEEAVLVDRLSSLPDFLIFHVLSFLPTKYVVATSILAKRWKNLWAFVDTIIFDNGINVRPIRMEFSQVVYRVLLLHKAQSIKRTHLFSGNSGCNENDFRSWISTALDRNVGDLDLAFPIEFIMPPRLFNSQTLVKMRMVFEDLTCLHVPNAPFLPSLKELYLGKLRYDTESIKRLILGCPALELLFLHVRIFNHVVSCTISSSTLKRLELFCEKDFSIPPHKLIINSPALEFLQIRYPSTDIVIVTELPHLVEAGIHLFWIRQNGDNICNESIARLIHLVSKVKILRLSTDSERPMTMDLQAKFPNLTKLKIASSFFEFVLLQNFMENSINVESIALEKTMHIHVHDQHYKILRQPHQVPWNEPQHLPKCFLTSLREVVIKGYRSKAESQMVKYVLGYGEILERMEISCSDNDIDHKYHMIQNILKFPRASRRCEVSFS</sequence>
<dbReference type="Pfam" id="PF08387">
    <property type="entry name" value="FBD"/>
    <property type="match status" value="1"/>
</dbReference>
<keyword evidence="3" id="KW-1185">Reference proteome</keyword>
<organism evidence="2 3">
    <name type="scientific">Lithospermum erythrorhizon</name>
    <name type="common">Purple gromwell</name>
    <name type="synonym">Lithospermum officinale var. erythrorhizon</name>
    <dbReference type="NCBI Taxonomy" id="34254"/>
    <lineage>
        <taxon>Eukaryota</taxon>
        <taxon>Viridiplantae</taxon>
        <taxon>Streptophyta</taxon>
        <taxon>Embryophyta</taxon>
        <taxon>Tracheophyta</taxon>
        <taxon>Spermatophyta</taxon>
        <taxon>Magnoliopsida</taxon>
        <taxon>eudicotyledons</taxon>
        <taxon>Gunneridae</taxon>
        <taxon>Pentapetalae</taxon>
        <taxon>asterids</taxon>
        <taxon>lamiids</taxon>
        <taxon>Boraginales</taxon>
        <taxon>Boraginaceae</taxon>
        <taxon>Boraginoideae</taxon>
        <taxon>Lithospermeae</taxon>
        <taxon>Lithospermum</taxon>
    </lineage>
</organism>
<dbReference type="InterPro" id="IPR006566">
    <property type="entry name" value="FBD"/>
</dbReference>
<comment type="caution">
    <text evidence="2">The sequence shown here is derived from an EMBL/GenBank/DDBJ whole genome shotgun (WGS) entry which is preliminary data.</text>
</comment>
<gene>
    <name evidence="2" type="ORF">LIER_34131</name>
</gene>
<dbReference type="AlphaFoldDB" id="A0AAV3RYS8"/>
<dbReference type="InterPro" id="IPR050232">
    <property type="entry name" value="FBL13/AtMIF1-like"/>
</dbReference>
<dbReference type="InterPro" id="IPR053781">
    <property type="entry name" value="F-box_AtFBL13-like"/>
</dbReference>
<dbReference type="Pfam" id="PF24758">
    <property type="entry name" value="LRR_At5g56370"/>
    <property type="match status" value="1"/>
</dbReference>
<dbReference type="PROSITE" id="PS50181">
    <property type="entry name" value="FBOX"/>
    <property type="match status" value="1"/>
</dbReference>
<dbReference type="PANTHER" id="PTHR31900">
    <property type="entry name" value="F-BOX/RNI SUPERFAMILY PROTEIN-RELATED"/>
    <property type="match status" value="1"/>
</dbReference>
<dbReference type="SUPFAM" id="SSF81383">
    <property type="entry name" value="F-box domain"/>
    <property type="match status" value="1"/>
</dbReference>
<dbReference type="Proteomes" id="UP001454036">
    <property type="component" value="Unassembled WGS sequence"/>
</dbReference>
<dbReference type="Pfam" id="PF00646">
    <property type="entry name" value="F-box"/>
    <property type="match status" value="1"/>
</dbReference>
<evidence type="ECO:0000313" key="2">
    <source>
        <dbReference type="EMBL" id="GAA0186843.1"/>
    </source>
</evidence>
<dbReference type="CDD" id="cd22160">
    <property type="entry name" value="F-box_AtFBL13-like"/>
    <property type="match status" value="1"/>
</dbReference>
<dbReference type="InterPro" id="IPR055411">
    <property type="entry name" value="LRR_FXL15/At3g58940/PEG3-like"/>
</dbReference>
<protein>
    <recommendedName>
        <fullName evidence="1">F-box domain-containing protein</fullName>
    </recommendedName>
</protein>
<evidence type="ECO:0000313" key="3">
    <source>
        <dbReference type="Proteomes" id="UP001454036"/>
    </source>
</evidence>
<feature type="domain" description="F-box" evidence="1">
    <location>
        <begin position="20"/>
        <end position="56"/>
    </location>
</feature>
<dbReference type="InterPro" id="IPR032675">
    <property type="entry name" value="LRR_dom_sf"/>
</dbReference>
<dbReference type="SMART" id="SM00579">
    <property type="entry name" value="FBD"/>
    <property type="match status" value="1"/>
</dbReference>
<dbReference type="InterPro" id="IPR036047">
    <property type="entry name" value="F-box-like_dom_sf"/>
</dbReference>
<reference evidence="2 3" key="1">
    <citation type="submission" date="2024-01" db="EMBL/GenBank/DDBJ databases">
        <title>The complete chloroplast genome sequence of Lithospermum erythrorhizon: insights into the phylogenetic relationship among Boraginaceae species and the maternal lineages of purple gromwells.</title>
        <authorList>
            <person name="Okada T."/>
            <person name="Watanabe K."/>
        </authorList>
    </citation>
    <scope>NUCLEOTIDE SEQUENCE [LARGE SCALE GENOMIC DNA]</scope>
</reference>
<dbReference type="EMBL" id="BAABME010014096">
    <property type="protein sequence ID" value="GAA0186843.1"/>
    <property type="molecule type" value="Genomic_DNA"/>
</dbReference>
<proteinExistence type="predicted"/>
<dbReference type="SUPFAM" id="SSF52047">
    <property type="entry name" value="RNI-like"/>
    <property type="match status" value="1"/>
</dbReference>
<evidence type="ECO:0000259" key="1">
    <source>
        <dbReference type="PROSITE" id="PS50181"/>
    </source>
</evidence>
<accession>A0AAV3RYS8</accession>
<dbReference type="InterPro" id="IPR001810">
    <property type="entry name" value="F-box_dom"/>
</dbReference>